<feature type="compositionally biased region" description="Basic and acidic residues" evidence="1">
    <location>
        <begin position="32"/>
        <end position="43"/>
    </location>
</feature>
<evidence type="ECO:0000313" key="2">
    <source>
        <dbReference type="EMBL" id="SPC78216.1"/>
    </source>
</evidence>
<dbReference type="EMBL" id="OIVN01000318">
    <property type="protein sequence ID" value="SPC78216.1"/>
    <property type="molecule type" value="Genomic_DNA"/>
</dbReference>
<dbReference type="AlphaFoldDB" id="A0A2N9FR33"/>
<name>A0A2N9FR33_FAGSY</name>
<accession>A0A2N9FR33</accession>
<proteinExistence type="predicted"/>
<protein>
    <submittedName>
        <fullName evidence="3">Uncharacterized protein</fullName>
    </submittedName>
</protein>
<dbReference type="PANTHER" id="PTHR35123:SF2">
    <property type="entry name" value="UBIQUITIN CARBOXYL-TERMINAL HYDROLASE-LIKE PROTEIN"/>
    <property type="match status" value="1"/>
</dbReference>
<organism evidence="3">
    <name type="scientific">Fagus sylvatica</name>
    <name type="common">Beechnut</name>
    <dbReference type="NCBI Taxonomy" id="28930"/>
    <lineage>
        <taxon>Eukaryota</taxon>
        <taxon>Viridiplantae</taxon>
        <taxon>Streptophyta</taxon>
        <taxon>Embryophyta</taxon>
        <taxon>Tracheophyta</taxon>
        <taxon>Spermatophyta</taxon>
        <taxon>Magnoliopsida</taxon>
        <taxon>eudicotyledons</taxon>
        <taxon>Gunneridae</taxon>
        <taxon>Pentapetalae</taxon>
        <taxon>rosids</taxon>
        <taxon>fabids</taxon>
        <taxon>Fagales</taxon>
        <taxon>Fagaceae</taxon>
        <taxon>Fagus</taxon>
    </lineage>
</organism>
<evidence type="ECO:0000313" key="3">
    <source>
        <dbReference type="EMBL" id="SPC89214.1"/>
    </source>
</evidence>
<feature type="region of interest" description="Disordered" evidence="1">
    <location>
        <begin position="1"/>
        <end position="44"/>
    </location>
</feature>
<evidence type="ECO:0000256" key="1">
    <source>
        <dbReference type="SAM" id="MobiDB-lite"/>
    </source>
</evidence>
<sequence>MSVSDKEISNVGGSGDDDDHNNSSAGGGLHINTKDVVDDDNGKKQRGSGYGFGSGCTRSFTKAKQVVLHPFTKFKRQLLRRKNKRASSSADTNSRISGKRFCCVNGGKGCYFCFKQPQTFESNSGSRTTDPNDPNFTYDMLKVFIENNDFYSKECNPHLDFDLSSHGKE</sequence>
<dbReference type="PANTHER" id="PTHR35123">
    <property type="entry name" value="OS07G0633900 PROTEIN-RELATED"/>
    <property type="match status" value="1"/>
</dbReference>
<dbReference type="EMBL" id="OIVN01001050">
    <property type="protein sequence ID" value="SPC89214.1"/>
    <property type="molecule type" value="Genomic_DNA"/>
</dbReference>
<gene>
    <name evidence="3" type="ORF">FSB_LOCUS17096</name>
    <name evidence="2" type="ORF">FSB_LOCUS6098</name>
</gene>
<reference evidence="3" key="1">
    <citation type="submission" date="2018-02" db="EMBL/GenBank/DDBJ databases">
        <authorList>
            <person name="Cohen D.B."/>
            <person name="Kent A.D."/>
        </authorList>
    </citation>
    <scope>NUCLEOTIDE SEQUENCE</scope>
</reference>